<dbReference type="SUPFAM" id="SSF46785">
    <property type="entry name" value="Winged helix' DNA-binding domain"/>
    <property type="match status" value="1"/>
</dbReference>
<accession>A0A0F9F854</accession>
<protein>
    <recommendedName>
        <fullName evidence="1">HTH lysR-type domain-containing protein</fullName>
    </recommendedName>
</protein>
<proteinExistence type="predicted"/>
<dbReference type="InterPro" id="IPR036388">
    <property type="entry name" value="WH-like_DNA-bd_sf"/>
</dbReference>
<name>A0A0F9F854_9ZZZZ</name>
<feature type="domain" description="HTH lysR-type" evidence="1">
    <location>
        <begin position="30"/>
        <end position="90"/>
    </location>
</feature>
<comment type="caution">
    <text evidence="2">The sequence shown here is derived from an EMBL/GenBank/DDBJ whole genome shotgun (WGS) entry which is preliminary data.</text>
</comment>
<dbReference type="PANTHER" id="PTHR30432">
    <property type="entry name" value="TRANSCRIPTIONAL REGULATOR MODE"/>
    <property type="match status" value="1"/>
</dbReference>
<organism evidence="2">
    <name type="scientific">marine sediment metagenome</name>
    <dbReference type="NCBI Taxonomy" id="412755"/>
    <lineage>
        <taxon>unclassified sequences</taxon>
        <taxon>metagenomes</taxon>
        <taxon>ecological metagenomes</taxon>
    </lineage>
</organism>
<gene>
    <name evidence="2" type="ORF">LCGC14_2275750</name>
</gene>
<evidence type="ECO:0000313" key="2">
    <source>
        <dbReference type="EMBL" id="KKL53405.1"/>
    </source>
</evidence>
<dbReference type="Gene3D" id="1.10.10.10">
    <property type="entry name" value="Winged helix-like DNA-binding domain superfamily/Winged helix DNA-binding domain"/>
    <property type="match status" value="1"/>
</dbReference>
<dbReference type="PANTHER" id="PTHR30432:SF1">
    <property type="entry name" value="DNA-BINDING TRANSCRIPTIONAL DUAL REGULATOR MODE"/>
    <property type="match status" value="1"/>
</dbReference>
<sequence length="90" mass="9814">MTTTLSEVKPKCKLWLTSQTRQSPFGDGKWRLLKAIDQTGSLKAATELLGISYRKAWGDLKNVQTLLGADLIEKHRGGKQGGTTCLTPLG</sequence>
<feature type="non-terminal residue" evidence="2">
    <location>
        <position position="90"/>
    </location>
</feature>
<dbReference type="Pfam" id="PF00126">
    <property type="entry name" value="HTH_1"/>
    <property type="match status" value="1"/>
</dbReference>
<dbReference type="InterPro" id="IPR051815">
    <property type="entry name" value="Molybdate_resp_trans_reg"/>
</dbReference>
<reference evidence="2" key="1">
    <citation type="journal article" date="2015" name="Nature">
        <title>Complex archaea that bridge the gap between prokaryotes and eukaryotes.</title>
        <authorList>
            <person name="Spang A."/>
            <person name="Saw J.H."/>
            <person name="Jorgensen S.L."/>
            <person name="Zaremba-Niedzwiedzka K."/>
            <person name="Martijn J."/>
            <person name="Lind A.E."/>
            <person name="van Eijk R."/>
            <person name="Schleper C."/>
            <person name="Guy L."/>
            <person name="Ettema T.J."/>
        </authorList>
    </citation>
    <scope>NUCLEOTIDE SEQUENCE</scope>
</reference>
<dbReference type="AlphaFoldDB" id="A0A0F9F854"/>
<dbReference type="GO" id="GO:0003700">
    <property type="term" value="F:DNA-binding transcription factor activity"/>
    <property type="evidence" value="ECO:0007669"/>
    <property type="project" value="InterPro"/>
</dbReference>
<dbReference type="EMBL" id="LAZR01031556">
    <property type="protein sequence ID" value="KKL53405.1"/>
    <property type="molecule type" value="Genomic_DNA"/>
</dbReference>
<evidence type="ECO:0000259" key="1">
    <source>
        <dbReference type="Pfam" id="PF00126"/>
    </source>
</evidence>
<dbReference type="InterPro" id="IPR000847">
    <property type="entry name" value="LysR_HTH_N"/>
</dbReference>
<dbReference type="InterPro" id="IPR036390">
    <property type="entry name" value="WH_DNA-bd_sf"/>
</dbReference>